<proteinExistence type="inferred from homology"/>
<name>A0AAE1K8S2_PETCI</name>
<reference evidence="4" key="1">
    <citation type="submission" date="2023-10" db="EMBL/GenBank/DDBJ databases">
        <title>Genome assemblies of two species of porcelain crab, Petrolisthes cinctipes and Petrolisthes manimaculis (Anomura: Porcellanidae).</title>
        <authorList>
            <person name="Angst P."/>
        </authorList>
    </citation>
    <scope>NUCLEOTIDE SEQUENCE</scope>
    <source>
        <strain evidence="4">PB745_01</strain>
        <tissue evidence="4">Gill</tissue>
    </source>
</reference>
<comment type="similarity">
    <text evidence="1">Belongs to the FMC1 family.</text>
</comment>
<dbReference type="PANTHER" id="PTHR31716">
    <property type="entry name" value="PROTEIN FMC1 HOMOLOG"/>
    <property type="match status" value="1"/>
</dbReference>
<protein>
    <recommendedName>
        <fullName evidence="2">Protein FMC1 homolog</fullName>
    </recommendedName>
</protein>
<comment type="caution">
    <text evidence="4">The sequence shown here is derived from an EMBL/GenBank/DDBJ whole genome shotgun (WGS) entry which is preliminary data.</text>
</comment>
<evidence type="ECO:0000313" key="5">
    <source>
        <dbReference type="Proteomes" id="UP001286313"/>
    </source>
</evidence>
<dbReference type="CDD" id="cd20271">
    <property type="entry name" value="Complex1_LYR_FMC1"/>
    <property type="match status" value="1"/>
</dbReference>
<dbReference type="PANTHER" id="PTHR31716:SF1">
    <property type="entry name" value="PROTEIN FMC1 HOMOLOG"/>
    <property type="match status" value="1"/>
</dbReference>
<dbReference type="InterPro" id="IPR037667">
    <property type="entry name" value="FMC1_homologue"/>
</dbReference>
<keyword evidence="3" id="KW-0732">Signal</keyword>
<organism evidence="4 5">
    <name type="scientific">Petrolisthes cinctipes</name>
    <name type="common">Flat porcelain crab</name>
    <dbReference type="NCBI Taxonomy" id="88211"/>
    <lineage>
        <taxon>Eukaryota</taxon>
        <taxon>Metazoa</taxon>
        <taxon>Ecdysozoa</taxon>
        <taxon>Arthropoda</taxon>
        <taxon>Crustacea</taxon>
        <taxon>Multicrustacea</taxon>
        <taxon>Malacostraca</taxon>
        <taxon>Eumalacostraca</taxon>
        <taxon>Eucarida</taxon>
        <taxon>Decapoda</taxon>
        <taxon>Pleocyemata</taxon>
        <taxon>Anomura</taxon>
        <taxon>Galatheoidea</taxon>
        <taxon>Porcellanidae</taxon>
        <taxon>Petrolisthes</taxon>
    </lineage>
</organism>
<feature type="signal peptide" evidence="3">
    <location>
        <begin position="1"/>
        <end position="22"/>
    </location>
</feature>
<dbReference type="GO" id="GO:0005739">
    <property type="term" value="C:mitochondrion"/>
    <property type="evidence" value="ECO:0007669"/>
    <property type="project" value="TreeGrafter"/>
</dbReference>
<sequence length="123" mass="14405">MRESRSFVCLFVGVIFIEMASTTTKIQTLRSLIKELRRTVGNHDRVQQTPIFSYVMNEYRRNAVTDQQYCHQQEEITYLAQTCATYLTSSRRYLELYDAYHGCGERSVKETASMVGFKLPNER</sequence>
<dbReference type="EMBL" id="JAWQEG010003288">
    <property type="protein sequence ID" value="KAK3867037.1"/>
    <property type="molecule type" value="Genomic_DNA"/>
</dbReference>
<evidence type="ECO:0000256" key="3">
    <source>
        <dbReference type="SAM" id="SignalP"/>
    </source>
</evidence>
<accession>A0AAE1K8S2</accession>
<evidence type="ECO:0000256" key="2">
    <source>
        <dbReference type="ARBA" id="ARBA00013846"/>
    </source>
</evidence>
<feature type="chain" id="PRO_5042081620" description="Protein FMC1 homolog" evidence="3">
    <location>
        <begin position="23"/>
        <end position="123"/>
    </location>
</feature>
<dbReference type="Proteomes" id="UP001286313">
    <property type="component" value="Unassembled WGS sequence"/>
</dbReference>
<gene>
    <name evidence="4" type="ORF">Pcinc_027468</name>
</gene>
<keyword evidence="5" id="KW-1185">Reference proteome</keyword>
<evidence type="ECO:0000256" key="1">
    <source>
        <dbReference type="ARBA" id="ARBA00009058"/>
    </source>
</evidence>
<dbReference type="AlphaFoldDB" id="A0AAE1K8S2"/>
<evidence type="ECO:0000313" key="4">
    <source>
        <dbReference type="EMBL" id="KAK3867037.1"/>
    </source>
</evidence>
<dbReference type="Pfam" id="PF13233">
    <property type="entry name" value="Complex1_LYR_2"/>
    <property type="match status" value="1"/>
</dbReference>